<reference evidence="1 2" key="1">
    <citation type="journal article" date="2018" name="Sci. Rep.">
        <title>Genomic signatures of local adaptation to the degree of environmental predictability in rotifers.</title>
        <authorList>
            <person name="Franch-Gras L."/>
            <person name="Hahn C."/>
            <person name="Garcia-Roger E.M."/>
            <person name="Carmona M.J."/>
            <person name="Serra M."/>
            <person name="Gomez A."/>
        </authorList>
    </citation>
    <scope>NUCLEOTIDE SEQUENCE [LARGE SCALE GENOMIC DNA]</scope>
    <source>
        <strain evidence="1">HYR1</strain>
    </source>
</reference>
<dbReference type="OrthoDB" id="10416241at2759"/>
<evidence type="ECO:0000313" key="1">
    <source>
        <dbReference type="EMBL" id="RNA36640.1"/>
    </source>
</evidence>
<dbReference type="AlphaFoldDB" id="A0A3M7SLW5"/>
<accession>A0A3M7SLW5</accession>
<comment type="caution">
    <text evidence="1">The sequence shown here is derived from an EMBL/GenBank/DDBJ whole genome shotgun (WGS) entry which is preliminary data.</text>
</comment>
<proteinExistence type="predicted"/>
<organism evidence="1 2">
    <name type="scientific">Brachionus plicatilis</name>
    <name type="common">Marine rotifer</name>
    <name type="synonym">Brachionus muelleri</name>
    <dbReference type="NCBI Taxonomy" id="10195"/>
    <lineage>
        <taxon>Eukaryota</taxon>
        <taxon>Metazoa</taxon>
        <taxon>Spiralia</taxon>
        <taxon>Gnathifera</taxon>
        <taxon>Rotifera</taxon>
        <taxon>Eurotatoria</taxon>
        <taxon>Monogononta</taxon>
        <taxon>Pseudotrocha</taxon>
        <taxon>Ploima</taxon>
        <taxon>Brachionidae</taxon>
        <taxon>Brachionus</taxon>
    </lineage>
</organism>
<protein>
    <submittedName>
        <fullName evidence="1">Uncharacterized protein</fullName>
    </submittedName>
</protein>
<keyword evidence="2" id="KW-1185">Reference proteome</keyword>
<evidence type="ECO:0000313" key="2">
    <source>
        <dbReference type="Proteomes" id="UP000276133"/>
    </source>
</evidence>
<dbReference type="EMBL" id="REGN01001154">
    <property type="protein sequence ID" value="RNA36640.1"/>
    <property type="molecule type" value="Genomic_DNA"/>
</dbReference>
<dbReference type="Proteomes" id="UP000276133">
    <property type="component" value="Unassembled WGS sequence"/>
</dbReference>
<sequence>MSKPHLSFLGSHSISYIPELSTIQVLVLGSKIVPSPHHMGQITIPVESLHPMRKTRTFYDFIFKVSFLFNDGLKIRFSDLNPCQKDHYYNTDHMACVYDPLYAHQNCDTLEDKCPSDQFCSPNFFKCIPSLAEKSQCAEYFPIRQVILCNKIDNLYCFNNRCQRALSNSNCSRINCSWNEVCNPLRGACERLVSIFHCDPSKDLCYLNSDSFCHPRMKICVNYLAEGDFCDHTHDFCNKRKGLACSKKNFCEKID</sequence>
<gene>
    <name evidence="1" type="ORF">BpHYR1_016078</name>
</gene>
<name>A0A3M7SLW5_BRAPC</name>